<evidence type="ECO:0008006" key="3">
    <source>
        <dbReference type="Google" id="ProtNLM"/>
    </source>
</evidence>
<organism evidence="1 2">
    <name type="scientific">Streptomyces olivochromogenes</name>
    <dbReference type="NCBI Taxonomy" id="1963"/>
    <lineage>
        <taxon>Bacteria</taxon>
        <taxon>Bacillati</taxon>
        <taxon>Actinomycetota</taxon>
        <taxon>Actinomycetes</taxon>
        <taxon>Kitasatosporales</taxon>
        <taxon>Streptomycetaceae</taxon>
        <taxon>Streptomyces</taxon>
    </lineage>
</organism>
<dbReference type="STRING" id="1963.AQJ27_19570"/>
<name>A0A250V8D0_STROL</name>
<dbReference type="RefSeq" id="WP_067370305.1">
    <property type="nucleotide sequence ID" value="NZ_BDQI01000002.1"/>
</dbReference>
<accession>A0A250V8D0</accession>
<sequence>MAEQSWYGVRCVFRHRELGVYEERVTLWTAGSLDEAIGRAEAEAGEYCAALGEAEYTGFAEAFRMDGVPGEGAEVFSLMRESDLPSGAYVGKFYATGRERTG</sequence>
<dbReference type="EMBL" id="BDQI01000002">
    <property type="protein sequence ID" value="GAX50250.1"/>
    <property type="molecule type" value="Genomic_DNA"/>
</dbReference>
<keyword evidence="2" id="KW-1185">Reference proteome</keyword>
<comment type="caution">
    <text evidence="1">The sequence shown here is derived from an EMBL/GenBank/DDBJ whole genome shotgun (WGS) entry which is preliminary data.</text>
</comment>
<protein>
    <recommendedName>
        <fullName evidence="3">DUF4288 domain-containing protein</fullName>
    </recommendedName>
</protein>
<evidence type="ECO:0000313" key="1">
    <source>
        <dbReference type="EMBL" id="GAX50250.1"/>
    </source>
</evidence>
<dbReference type="Proteomes" id="UP000217446">
    <property type="component" value="Unassembled WGS sequence"/>
</dbReference>
<evidence type="ECO:0000313" key="2">
    <source>
        <dbReference type="Proteomes" id="UP000217446"/>
    </source>
</evidence>
<gene>
    <name evidence="1" type="ORF">SO3561_01747</name>
</gene>
<proteinExistence type="predicted"/>
<reference evidence="2" key="1">
    <citation type="submission" date="2017-05" db="EMBL/GenBank/DDBJ databases">
        <title>Streptomyces olivochromogenes NBRC 3561 whole genome shotgun sequence.</title>
        <authorList>
            <person name="Dohra H."/>
            <person name="Kodani S."/>
        </authorList>
    </citation>
    <scope>NUCLEOTIDE SEQUENCE [LARGE SCALE GENOMIC DNA]</scope>
    <source>
        <strain evidence="2">NBRC 3561</strain>
    </source>
</reference>
<dbReference type="AlphaFoldDB" id="A0A250V8D0"/>